<reference evidence="10 11" key="1">
    <citation type="submission" date="2019-02" db="EMBL/GenBank/DDBJ databases">
        <title>Prokaryotic population dynamics and viral predation in marine succession experiment using metagenomics: the confinement effect.</title>
        <authorList>
            <person name="Haro-Moreno J.M."/>
            <person name="Rodriguez-Valera F."/>
            <person name="Lopez-Perez M."/>
        </authorList>
    </citation>
    <scope>NUCLEOTIDE SEQUENCE [LARGE SCALE GENOMIC DNA]</scope>
    <source>
        <strain evidence="10">MED-G159</strain>
    </source>
</reference>
<dbReference type="Pfam" id="PF00593">
    <property type="entry name" value="TonB_dep_Rec_b-barrel"/>
    <property type="match status" value="1"/>
</dbReference>
<evidence type="ECO:0000256" key="7">
    <source>
        <dbReference type="SAM" id="SignalP"/>
    </source>
</evidence>
<comment type="subcellular location">
    <subcellularLocation>
        <location evidence="1 6">Cell outer membrane</location>
    </subcellularLocation>
</comment>
<dbReference type="PANTHER" id="PTHR47234:SF2">
    <property type="entry name" value="TONB-DEPENDENT RECEPTOR"/>
    <property type="match status" value="1"/>
</dbReference>
<comment type="similarity">
    <text evidence="6">Belongs to the TonB-dependent receptor family.</text>
</comment>
<name>A0A520N046_9GAMM</name>
<dbReference type="SUPFAM" id="SSF56935">
    <property type="entry name" value="Porins"/>
    <property type="match status" value="1"/>
</dbReference>
<dbReference type="InterPro" id="IPR000531">
    <property type="entry name" value="Beta-barrel_TonB"/>
</dbReference>
<gene>
    <name evidence="10" type="ORF">EVA92_01545</name>
</gene>
<dbReference type="PROSITE" id="PS01156">
    <property type="entry name" value="TONB_DEPENDENT_REC_2"/>
    <property type="match status" value="1"/>
</dbReference>
<organism evidence="10 11">
    <name type="scientific">SAR86 cluster bacterium</name>
    <dbReference type="NCBI Taxonomy" id="2030880"/>
    <lineage>
        <taxon>Bacteria</taxon>
        <taxon>Pseudomonadati</taxon>
        <taxon>Pseudomonadota</taxon>
        <taxon>Gammaproteobacteria</taxon>
        <taxon>SAR86 cluster</taxon>
    </lineage>
</organism>
<dbReference type="InterPro" id="IPR036942">
    <property type="entry name" value="Beta-barrel_TonB_sf"/>
</dbReference>
<keyword evidence="3 6" id="KW-0798">TonB box</keyword>
<dbReference type="AlphaFoldDB" id="A0A520N046"/>
<feature type="chain" id="PRO_5021967293" description="TonB-dependent receptor plug domain-containing protein" evidence="7">
    <location>
        <begin position="21"/>
        <end position="1085"/>
    </location>
</feature>
<protein>
    <recommendedName>
        <fullName evidence="12">TonB-dependent receptor plug domain-containing protein</fullName>
    </recommendedName>
</protein>
<dbReference type="Gene3D" id="2.40.170.20">
    <property type="entry name" value="TonB-dependent receptor, beta-barrel domain"/>
    <property type="match status" value="1"/>
</dbReference>
<dbReference type="GO" id="GO:0009279">
    <property type="term" value="C:cell outer membrane"/>
    <property type="evidence" value="ECO:0007669"/>
    <property type="project" value="UniProtKB-SubCell"/>
</dbReference>
<evidence type="ECO:0000313" key="10">
    <source>
        <dbReference type="EMBL" id="RZO26862.1"/>
    </source>
</evidence>
<keyword evidence="4 6" id="KW-0472">Membrane</keyword>
<evidence type="ECO:0000256" key="3">
    <source>
        <dbReference type="ARBA" id="ARBA00023077"/>
    </source>
</evidence>
<evidence type="ECO:0008006" key="12">
    <source>
        <dbReference type="Google" id="ProtNLM"/>
    </source>
</evidence>
<comment type="caution">
    <text evidence="10">The sequence shown here is derived from an EMBL/GenBank/DDBJ whole genome shotgun (WGS) entry which is preliminary data.</text>
</comment>
<dbReference type="EMBL" id="SHBE01000002">
    <property type="protein sequence ID" value="RZO26862.1"/>
    <property type="molecule type" value="Genomic_DNA"/>
</dbReference>
<evidence type="ECO:0000256" key="5">
    <source>
        <dbReference type="ARBA" id="ARBA00023237"/>
    </source>
</evidence>
<keyword evidence="5" id="KW-0998">Cell outer membrane</keyword>
<dbReference type="Gene3D" id="2.170.130.10">
    <property type="entry name" value="TonB-dependent receptor, plug domain"/>
    <property type="match status" value="1"/>
</dbReference>
<dbReference type="Proteomes" id="UP000315825">
    <property type="component" value="Unassembled WGS sequence"/>
</dbReference>
<evidence type="ECO:0000259" key="8">
    <source>
        <dbReference type="Pfam" id="PF00593"/>
    </source>
</evidence>
<dbReference type="Pfam" id="PF07715">
    <property type="entry name" value="Plug"/>
    <property type="match status" value="1"/>
</dbReference>
<evidence type="ECO:0000256" key="1">
    <source>
        <dbReference type="ARBA" id="ARBA00004442"/>
    </source>
</evidence>
<evidence type="ECO:0000256" key="2">
    <source>
        <dbReference type="ARBA" id="ARBA00022729"/>
    </source>
</evidence>
<evidence type="ECO:0000259" key="9">
    <source>
        <dbReference type="Pfam" id="PF07715"/>
    </source>
</evidence>
<dbReference type="PANTHER" id="PTHR47234">
    <property type="match status" value="1"/>
</dbReference>
<feature type="signal peptide" evidence="7">
    <location>
        <begin position="1"/>
        <end position="20"/>
    </location>
</feature>
<dbReference type="InterPro" id="IPR010917">
    <property type="entry name" value="TonB_rcpt_CS"/>
</dbReference>
<proteinExistence type="inferred from homology"/>
<dbReference type="InterPro" id="IPR012910">
    <property type="entry name" value="Plug_dom"/>
</dbReference>
<feature type="domain" description="TonB-dependent receptor-like beta-barrel" evidence="8">
    <location>
        <begin position="532"/>
        <end position="1054"/>
    </location>
</feature>
<feature type="domain" description="TonB-dependent receptor plug" evidence="9">
    <location>
        <begin position="57"/>
        <end position="185"/>
    </location>
</feature>
<dbReference type="InterPro" id="IPR037066">
    <property type="entry name" value="Plug_dom_sf"/>
</dbReference>
<evidence type="ECO:0000256" key="4">
    <source>
        <dbReference type="ARBA" id="ARBA00023136"/>
    </source>
</evidence>
<evidence type="ECO:0000313" key="11">
    <source>
        <dbReference type="Proteomes" id="UP000315825"/>
    </source>
</evidence>
<evidence type="ECO:0000256" key="6">
    <source>
        <dbReference type="RuleBase" id="RU003357"/>
    </source>
</evidence>
<keyword evidence="2 7" id="KW-0732">Signal</keyword>
<accession>A0A520N046</accession>
<sequence length="1085" mass="117895">MTKRLLFLLISLGFFGFTFAQEDAGSASEEVVELASDEDEAEPEEVVVTGSRIARSQYEVSQPIQIIYGEEYENRGYTNAADALFDLPGVGVSNSITNGTGSNGFGNQSTLSVGQAIANNFGLGSGRTLVLVNGRRYVSSSAPFGSGVSGGAVDLNNIPSIMIERVEVVNAGGSAVYGSDAIAGVINYILKDDFEGANATLLYDDYAGLSSDLSFQFALGGNFANGAGNVVLNFQYDEVGTVFTGDVPRLYDRKTGRCGDLFRTNAYNPDATYQSQYVGFGSTIPWAARNGSFNGRTVADRTGCLTLSTLPETGRASPGNTELALSAGFASNPFYGLWPDGNHYHFVGTGDLGVYDVGIPYGNAFFAFESDDGFRGDYNTYRAGFERLNFSIFSSYDINDNVRLYLDVYKNGFYASDFGSESGYPYSTYVFAPGQDTPVYIGIDNPYLTANSRNIMAANGHDSMWVSKSHVDLLEKGDGGYTIENTNDLEFFSMGVEGEFGLNDNEFLWSAGYSFGSTNVQSDAPAVLGARYAAALDVGINPNTGEIDCKMNYDPNFAPSNYYYRYGPPTPIYGDQLYGGNVLGGVGDCAPLNIMGRGAPSDAARDYIGVNVRNQGLLEQEVTYANLSGSVYELPAGSLGVAIGWEGRTERGDYLSSPIDYLSGAAPDSLTRSSYVGDIGGAYEVDATYFEVSVPLVGGSMNIPFVDSLVLDFSGRNIDNNLAGSYDVEATSIAWRVTDDISIRASEQTAVKAPAIGSLFQPQITSYAFARPDPCDFRYRGTGRAPDVREANCLAEGLSPDFVSIAVNASVQGLSGGNPNLENELGETSSVGLIYQPSWFADVLVGDLSFSADYIKINLDDYITSFSLGQNLIACYDFEDYPNRYCDNFQRDADGQIVYWEAGLVNAGLIEFATYIWNADYLVDASELISFVTRDNVATDLGSFAVRWRAYQQVYYLDAASGDPDDLVDTTGEFGNDEWFYDTTIEYRYNDFYAYLVGNSRSGGKINVFQQYDDQYLDLDGNPISEFKGYTFWNAGFGYQVNDGLSLRLIFNNVMDYDGTEDVFTREADIISVGRTVTAGFNWRF</sequence>